<evidence type="ECO:0000313" key="3">
    <source>
        <dbReference type="Proteomes" id="UP000007519"/>
    </source>
</evidence>
<dbReference type="AlphaFoldDB" id="H6L5V3"/>
<accession>H6L5V3</accession>
<sequence length="96" mass="10389">MIRAYRPEWESVNCMRVSTLIHISLRSNTKGCLAVGFNLQAHIAGGEAAAKERSDWPSDAAGWPSGQTKEPKATQGRADLRAPKRSAARRSRSGGP</sequence>
<dbReference type="EMBL" id="CP002831">
    <property type="protein sequence ID" value="AFC26353.1"/>
    <property type="molecule type" value="Genomic_DNA"/>
</dbReference>
<organism evidence="2 3">
    <name type="scientific">Saprospira grandis (strain Lewin)</name>
    <dbReference type="NCBI Taxonomy" id="984262"/>
    <lineage>
        <taxon>Bacteria</taxon>
        <taxon>Pseudomonadati</taxon>
        <taxon>Bacteroidota</taxon>
        <taxon>Saprospiria</taxon>
        <taxon>Saprospirales</taxon>
        <taxon>Saprospiraceae</taxon>
        <taxon>Saprospira</taxon>
    </lineage>
</organism>
<proteinExistence type="predicted"/>
<dbReference type="HOGENOM" id="CLU_183817_0_0_10"/>
<dbReference type="Proteomes" id="UP000007519">
    <property type="component" value="Chromosome"/>
</dbReference>
<evidence type="ECO:0000256" key="1">
    <source>
        <dbReference type="SAM" id="MobiDB-lite"/>
    </source>
</evidence>
<gene>
    <name evidence="2" type="ordered locus">SGRA_3629</name>
</gene>
<reference evidence="2 3" key="1">
    <citation type="journal article" date="2012" name="Stand. Genomic Sci.">
        <title>Complete genome sequencing and analysis of Saprospira grandis str. Lewin, a predatory marine bacterium.</title>
        <authorList>
            <person name="Saw J.H."/>
            <person name="Yuryev A."/>
            <person name="Kanbe M."/>
            <person name="Hou S."/>
            <person name="Young A.G."/>
            <person name="Aizawa S."/>
            <person name="Alam M."/>
        </authorList>
    </citation>
    <scope>NUCLEOTIDE SEQUENCE [LARGE SCALE GENOMIC DNA]</scope>
    <source>
        <strain evidence="2 3">Lewin</strain>
    </source>
</reference>
<keyword evidence="3" id="KW-1185">Reference proteome</keyword>
<protein>
    <submittedName>
        <fullName evidence="2">Uncharacterized protein</fullName>
    </submittedName>
</protein>
<feature type="compositionally biased region" description="Basic residues" evidence="1">
    <location>
        <begin position="83"/>
        <end position="96"/>
    </location>
</feature>
<evidence type="ECO:0000313" key="2">
    <source>
        <dbReference type="EMBL" id="AFC26353.1"/>
    </source>
</evidence>
<feature type="region of interest" description="Disordered" evidence="1">
    <location>
        <begin position="46"/>
        <end position="96"/>
    </location>
</feature>
<name>H6L5V3_SAPGL</name>
<dbReference type="KEGG" id="sgn:SGRA_3629"/>